<keyword evidence="8" id="KW-0902">Two-component regulatory system</keyword>
<dbReference type="Pfam" id="PF02518">
    <property type="entry name" value="HATPase_c"/>
    <property type="match status" value="1"/>
</dbReference>
<dbReference type="InterPro" id="IPR036890">
    <property type="entry name" value="HATPase_C_sf"/>
</dbReference>
<feature type="transmembrane region" description="Helical" evidence="9">
    <location>
        <begin position="265"/>
        <end position="287"/>
    </location>
</feature>
<dbReference type="PANTHER" id="PTHR43047:SF72">
    <property type="entry name" value="OSMOSENSING HISTIDINE PROTEIN KINASE SLN1"/>
    <property type="match status" value="1"/>
</dbReference>
<dbReference type="PRINTS" id="PR00344">
    <property type="entry name" value="BCTRLSENSOR"/>
</dbReference>
<dbReference type="Gene3D" id="2.60.120.260">
    <property type="entry name" value="Galactose-binding domain-like"/>
    <property type="match status" value="1"/>
</dbReference>
<dbReference type="EC" id="2.7.13.3" evidence="2"/>
<evidence type="ECO:0000256" key="6">
    <source>
        <dbReference type="ARBA" id="ARBA00022777"/>
    </source>
</evidence>
<dbReference type="InterPro" id="IPR004358">
    <property type="entry name" value="Sig_transdc_His_kin-like_C"/>
</dbReference>
<keyword evidence="9" id="KW-0812">Transmembrane</keyword>
<dbReference type="PANTHER" id="PTHR43047">
    <property type="entry name" value="TWO-COMPONENT HISTIDINE PROTEIN KINASE"/>
    <property type="match status" value="1"/>
</dbReference>
<accession>A0A9X4KU89</accession>
<feature type="transmembrane region" description="Helical" evidence="9">
    <location>
        <begin position="324"/>
        <end position="345"/>
    </location>
</feature>
<dbReference type="EMBL" id="JAPDIA010000007">
    <property type="protein sequence ID" value="MDG0811095.1"/>
    <property type="molecule type" value="Genomic_DNA"/>
</dbReference>
<dbReference type="InterPro" id="IPR005467">
    <property type="entry name" value="His_kinase_dom"/>
</dbReference>
<evidence type="ECO:0000256" key="4">
    <source>
        <dbReference type="ARBA" id="ARBA00022679"/>
    </source>
</evidence>
<dbReference type="InterPro" id="IPR036097">
    <property type="entry name" value="HisK_dim/P_sf"/>
</dbReference>
<evidence type="ECO:0000256" key="7">
    <source>
        <dbReference type="ARBA" id="ARBA00022840"/>
    </source>
</evidence>
<dbReference type="GO" id="GO:0009927">
    <property type="term" value="F:histidine phosphotransfer kinase activity"/>
    <property type="evidence" value="ECO:0007669"/>
    <property type="project" value="TreeGrafter"/>
</dbReference>
<feature type="transmembrane region" description="Helical" evidence="9">
    <location>
        <begin position="222"/>
        <end position="244"/>
    </location>
</feature>
<gene>
    <name evidence="11" type="ORF">OMP40_18290</name>
</gene>
<dbReference type="GO" id="GO:0000155">
    <property type="term" value="F:phosphorelay sensor kinase activity"/>
    <property type="evidence" value="ECO:0007669"/>
    <property type="project" value="InterPro"/>
</dbReference>
<name>A0A9X4KU89_9BACL</name>
<dbReference type="SMART" id="SM00388">
    <property type="entry name" value="HisKA"/>
    <property type="match status" value="1"/>
</dbReference>
<evidence type="ECO:0000256" key="9">
    <source>
        <dbReference type="SAM" id="Phobius"/>
    </source>
</evidence>
<dbReference type="GO" id="GO:0005524">
    <property type="term" value="F:ATP binding"/>
    <property type="evidence" value="ECO:0007669"/>
    <property type="project" value="UniProtKB-KW"/>
</dbReference>
<dbReference type="Pfam" id="PF07695">
    <property type="entry name" value="7TMR-DISM_7TM"/>
    <property type="match status" value="1"/>
</dbReference>
<comment type="caution">
    <text evidence="11">The sequence shown here is derived from an EMBL/GenBank/DDBJ whole genome shotgun (WGS) entry which is preliminary data.</text>
</comment>
<keyword evidence="4" id="KW-0808">Transferase</keyword>
<keyword evidence="3" id="KW-0597">Phosphoprotein</keyword>
<dbReference type="PROSITE" id="PS50109">
    <property type="entry name" value="HIS_KIN"/>
    <property type="match status" value="1"/>
</dbReference>
<evidence type="ECO:0000256" key="8">
    <source>
        <dbReference type="ARBA" id="ARBA00023012"/>
    </source>
</evidence>
<dbReference type="RefSeq" id="WP_277533552.1">
    <property type="nucleotide sequence ID" value="NZ_JAPDIA010000007.1"/>
</dbReference>
<keyword evidence="7" id="KW-0067">ATP-binding</keyword>
<comment type="catalytic activity">
    <reaction evidence="1">
        <text>ATP + protein L-histidine = ADP + protein N-phospho-L-histidine.</text>
        <dbReference type="EC" id="2.7.13.3"/>
    </reaction>
</comment>
<dbReference type="Proteomes" id="UP001153404">
    <property type="component" value="Unassembled WGS sequence"/>
</dbReference>
<dbReference type="SUPFAM" id="SSF55874">
    <property type="entry name" value="ATPase domain of HSP90 chaperone/DNA topoisomerase II/histidine kinase"/>
    <property type="match status" value="1"/>
</dbReference>
<dbReference type="CDD" id="cd00082">
    <property type="entry name" value="HisKA"/>
    <property type="match status" value="1"/>
</dbReference>
<dbReference type="SMART" id="SM00387">
    <property type="entry name" value="HATPase_c"/>
    <property type="match status" value="1"/>
</dbReference>
<feature type="domain" description="Histidine kinase" evidence="10">
    <location>
        <begin position="400"/>
        <end position="609"/>
    </location>
</feature>
<dbReference type="AlphaFoldDB" id="A0A9X4KU89"/>
<feature type="transmembrane region" description="Helical" evidence="9">
    <location>
        <begin position="293"/>
        <end position="312"/>
    </location>
</feature>
<keyword evidence="6 11" id="KW-0418">Kinase</keyword>
<dbReference type="InterPro" id="IPR008979">
    <property type="entry name" value="Galactose-bd-like_sf"/>
</dbReference>
<keyword evidence="12" id="KW-1185">Reference proteome</keyword>
<evidence type="ECO:0000256" key="3">
    <source>
        <dbReference type="ARBA" id="ARBA00022553"/>
    </source>
</evidence>
<keyword evidence="9" id="KW-0472">Membrane</keyword>
<evidence type="ECO:0000256" key="2">
    <source>
        <dbReference type="ARBA" id="ARBA00012438"/>
    </source>
</evidence>
<dbReference type="Gene3D" id="1.10.287.130">
    <property type="match status" value="1"/>
</dbReference>
<dbReference type="InterPro" id="IPR003594">
    <property type="entry name" value="HATPase_dom"/>
</dbReference>
<reference evidence="11" key="1">
    <citation type="submission" date="2022-10" db="EMBL/GenBank/DDBJ databases">
        <title>Comparative genomic analysis of Cohnella hashimotonis sp. nov., isolated from the International Space Station.</title>
        <authorList>
            <person name="Simpson A."/>
            <person name="Venkateswaran K."/>
        </authorList>
    </citation>
    <scope>NUCLEOTIDE SEQUENCE</scope>
    <source>
        <strain evidence="11">DSM 28161</strain>
    </source>
</reference>
<proteinExistence type="predicted"/>
<evidence type="ECO:0000313" key="12">
    <source>
        <dbReference type="Proteomes" id="UP001153404"/>
    </source>
</evidence>
<evidence type="ECO:0000256" key="1">
    <source>
        <dbReference type="ARBA" id="ARBA00000085"/>
    </source>
</evidence>
<keyword evidence="9" id="KW-1133">Transmembrane helix</keyword>
<protein>
    <recommendedName>
        <fullName evidence="2">histidine kinase</fullName>
        <ecNumber evidence="2">2.7.13.3</ecNumber>
    </recommendedName>
</protein>
<dbReference type="Gene3D" id="3.30.565.10">
    <property type="entry name" value="Histidine kinase-like ATPase, C-terminal domain"/>
    <property type="match status" value="1"/>
</dbReference>
<dbReference type="Pfam" id="PF00512">
    <property type="entry name" value="HisKA"/>
    <property type="match status" value="1"/>
</dbReference>
<dbReference type="InterPro" id="IPR003661">
    <property type="entry name" value="HisK_dim/P_dom"/>
</dbReference>
<dbReference type="SUPFAM" id="SSF47384">
    <property type="entry name" value="Homodimeric domain of signal transducing histidine kinase"/>
    <property type="match status" value="1"/>
</dbReference>
<dbReference type="InterPro" id="IPR011623">
    <property type="entry name" value="7TMR_DISM_rcpt_extracell_dom1"/>
</dbReference>
<feature type="transmembrane region" description="Helical" evidence="9">
    <location>
        <begin position="167"/>
        <end position="193"/>
    </location>
</feature>
<keyword evidence="5" id="KW-0547">Nucleotide-binding</keyword>
<dbReference type="GO" id="GO:0005886">
    <property type="term" value="C:plasma membrane"/>
    <property type="evidence" value="ECO:0007669"/>
    <property type="project" value="TreeGrafter"/>
</dbReference>
<feature type="transmembrane region" description="Helical" evidence="9">
    <location>
        <begin position="351"/>
        <end position="370"/>
    </location>
</feature>
<evidence type="ECO:0000259" key="10">
    <source>
        <dbReference type="PROSITE" id="PS50109"/>
    </source>
</evidence>
<organism evidence="11 12">
    <name type="scientific">Cohnella rhizosphaerae</name>
    <dbReference type="NCBI Taxonomy" id="1457232"/>
    <lineage>
        <taxon>Bacteria</taxon>
        <taxon>Bacillati</taxon>
        <taxon>Bacillota</taxon>
        <taxon>Bacilli</taxon>
        <taxon>Bacillales</taxon>
        <taxon>Paenibacillaceae</taxon>
        <taxon>Cohnella</taxon>
    </lineage>
</organism>
<feature type="transmembrane region" description="Helical" evidence="9">
    <location>
        <begin position="200"/>
        <end position="216"/>
    </location>
</feature>
<dbReference type="SUPFAM" id="SSF49785">
    <property type="entry name" value="Galactose-binding domain-like"/>
    <property type="match status" value="1"/>
</dbReference>
<sequence>MLDLRGVDLEASHPFALDGEWQFYPSRLLTEEEARAETFASRPVQVPGDWRNALDAHDGAPSYGYGTYRLRILTDPLRKPVTAWLNRVQSASVVSMNGFSEGTIGRVGATKETYEPSSISFTSTYDGDGATEIDLLVQVSNFDQPFQGGFTRSALFGAQSSIDFTRWYSIGFQMITFVVLMLHGFYAFILYLLNRRDRTFLLFSLLTLAAGLTVVSDHDNLLLLWLPIDFAWGLKIRLLSYMWLSYLILQLYKRFLPDPPWKAGFRIFAAALYAYTAFVLIAPAAWVYASRHYFIFSFFYLLPFVRLAWLIVRMFVRKRSDEGSVFLMVSGSAVLSSVVGGVFNAELGITPMYYPIDVVVAIIGFSAYWFQVYFRNARENAQLNERLRAADKLKDEFLANTSHELRTPLHGIMNIAETVVAQERGRLSEGALKDMDLLVGVSRRMSHLLNDLLDVARLQEGGVKLRMAPMRVQSVVPGVLDMLGFLADSKTVRLRSDIAETVPAVLADEQRVVQILYNLLHNAVKFTDEGVVSVAAALQDGRVRVTVSDTGSGMDADTQERVFRRYEQGAGSHGDGIGLGLNISRQLVELHGGTLSVRSAPGEGGGVQL</sequence>
<evidence type="ECO:0000313" key="11">
    <source>
        <dbReference type="EMBL" id="MDG0811095.1"/>
    </source>
</evidence>
<evidence type="ECO:0000256" key="5">
    <source>
        <dbReference type="ARBA" id="ARBA00022741"/>
    </source>
</evidence>